<dbReference type="AlphaFoldDB" id="G0NCF0"/>
<evidence type="ECO:0000313" key="2">
    <source>
        <dbReference type="Proteomes" id="UP000008068"/>
    </source>
</evidence>
<organism evidence="2">
    <name type="scientific">Caenorhabditis brenneri</name>
    <name type="common">Nematode worm</name>
    <dbReference type="NCBI Taxonomy" id="135651"/>
    <lineage>
        <taxon>Eukaryota</taxon>
        <taxon>Metazoa</taxon>
        <taxon>Ecdysozoa</taxon>
        <taxon>Nematoda</taxon>
        <taxon>Chromadorea</taxon>
        <taxon>Rhabditida</taxon>
        <taxon>Rhabditina</taxon>
        <taxon>Rhabditomorpha</taxon>
        <taxon>Rhabditoidea</taxon>
        <taxon>Rhabditidae</taxon>
        <taxon>Peloderinae</taxon>
        <taxon>Caenorhabditis</taxon>
    </lineage>
</organism>
<sequence>MEKVFVFAHSPQPTCRGYRRVSVLDAAFWNSSGTRRTNTCRAKAAEHLSNNGIGQILSHQANPTISNLSAPVKLGVIVETATIDFSGWNQISPGRSKIGMLGKKKTLVLHQPG</sequence>
<dbReference type="HOGENOM" id="CLU_2135697_0_0_1"/>
<proteinExistence type="predicted"/>
<accession>G0NCF0</accession>
<evidence type="ECO:0000313" key="1">
    <source>
        <dbReference type="EMBL" id="EGT57448.1"/>
    </source>
</evidence>
<protein>
    <submittedName>
        <fullName evidence="1">Uncharacterized protein</fullName>
    </submittedName>
</protein>
<name>G0NCF0_CAEBE</name>
<reference evidence="2" key="1">
    <citation type="submission" date="2011-07" db="EMBL/GenBank/DDBJ databases">
        <authorList>
            <consortium name="Caenorhabditis brenneri Sequencing and Analysis Consortium"/>
            <person name="Wilson R.K."/>
        </authorList>
    </citation>
    <scope>NUCLEOTIDE SEQUENCE [LARGE SCALE GENOMIC DNA]</scope>
    <source>
        <strain evidence="2">PB2801</strain>
    </source>
</reference>
<keyword evidence="2" id="KW-1185">Reference proteome</keyword>
<dbReference type="InParanoid" id="G0NCF0"/>
<dbReference type="Proteomes" id="UP000008068">
    <property type="component" value="Unassembled WGS sequence"/>
</dbReference>
<gene>
    <name evidence="1" type="ORF">CAEBREN_00198</name>
</gene>
<dbReference type="EMBL" id="GL379862">
    <property type="protein sequence ID" value="EGT57448.1"/>
    <property type="molecule type" value="Genomic_DNA"/>
</dbReference>